<organism evidence="1 2">
    <name type="scientific">Potamilus streckersoni</name>
    <dbReference type="NCBI Taxonomy" id="2493646"/>
    <lineage>
        <taxon>Eukaryota</taxon>
        <taxon>Metazoa</taxon>
        <taxon>Spiralia</taxon>
        <taxon>Lophotrochozoa</taxon>
        <taxon>Mollusca</taxon>
        <taxon>Bivalvia</taxon>
        <taxon>Autobranchia</taxon>
        <taxon>Heteroconchia</taxon>
        <taxon>Palaeoheterodonta</taxon>
        <taxon>Unionida</taxon>
        <taxon>Unionoidea</taxon>
        <taxon>Unionidae</taxon>
        <taxon>Ambleminae</taxon>
        <taxon>Lampsilini</taxon>
        <taxon>Potamilus</taxon>
    </lineage>
</organism>
<evidence type="ECO:0000313" key="2">
    <source>
        <dbReference type="Proteomes" id="UP001195483"/>
    </source>
</evidence>
<reference evidence="1" key="2">
    <citation type="journal article" date="2021" name="Genome Biol. Evol.">
        <title>Developing a high-quality reference genome for a parasitic bivalve with doubly uniparental inheritance (Bivalvia: Unionida).</title>
        <authorList>
            <person name="Smith C.H."/>
        </authorList>
    </citation>
    <scope>NUCLEOTIDE SEQUENCE</scope>
    <source>
        <strain evidence="1">CHS0354</strain>
        <tissue evidence="1">Mantle</tissue>
    </source>
</reference>
<protein>
    <submittedName>
        <fullName evidence="1">Uncharacterized protein</fullName>
    </submittedName>
</protein>
<gene>
    <name evidence="1" type="ORF">CHS0354_039349</name>
</gene>
<dbReference type="Proteomes" id="UP001195483">
    <property type="component" value="Unassembled WGS sequence"/>
</dbReference>
<reference evidence="1" key="1">
    <citation type="journal article" date="2021" name="Genome Biol. Evol.">
        <title>A High-Quality Reference Genome for a Parasitic Bivalve with Doubly Uniparental Inheritance (Bivalvia: Unionida).</title>
        <authorList>
            <person name="Smith C.H."/>
        </authorList>
    </citation>
    <scope>NUCLEOTIDE SEQUENCE</scope>
    <source>
        <strain evidence="1">CHS0354</strain>
    </source>
</reference>
<reference evidence="1" key="3">
    <citation type="submission" date="2023-05" db="EMBL/GenBank/DDBJ databases">
        <authorList>
            <person name="Smith C.H."/>
        </authorList>
    </citation>
    <scope>NUCLEOTIDE SEQUENCE</scope>
    <source>
        <strain evidence="1">CHS0354</strain>
        <tissue evidence="1">Mantle</tissue>
    </source>
</reference>
<dbReference type="EMBL" id="JAEAOA010002305">
    <property type="protein sequence ID" value="KAK3602931.1"/>
    <property type="molecule type" value="Genomic_DNA"/>
</dbReference>
<keyword evidence="2" id="KW-1185">Reference proteome</keyword>
<feature type="non-terminal residue" evidence="1">
    <location>
        <position position="1"/>
    </location>
</feature>
<accession>A0AAE0T399</accession>
<proteinExistence type="predicted"/>
<sequence>ELEKRMATMYIKVDGTELVIIKTVHTLLKRSEGIEAINGRLGIVENKMNELFMQHKEFVSVKDKTSK</sequence>
<dbReference type="AlphaFoldDB" id="A0AAE0T399"/>
<comment type="caution">
    <text evidence="1">The sequence shown here is derived from an EMBL/GenBank/DDBJ whole genome shotgun (WGS) entry which is preliminary data.</text>
</comment>
<evidence type="ECO:0000313" key="1">
    <source>
        <dbReference type="EMBL" id="KAK3602931.1"/>
    </source>
</evidence>
<name>A0AAE0T399_9BIVA</name>